<feature type="domain" description="ABC transmembrane type-2" evidence="7">
    <location>
        <begin position="23"/>
        <end position="253"/>
    </location>
</feature>
<evidence type="ECO:0000256" key="4">
    <source>
        <dbReference type="ARBA" id="ARBA00022989"/>
    </source>
</evidence>
<dbReference type="PRINTS" id="PR00164">
    <property type="entry name" value="ABC2TRNSPORT"/>
</dbReference>
<dbReference type="PANTHER" id="PTHR43332:SF2">
    <property type="entry name" value="INNER MEMBRANE TRANSPORT PERMEASE YADH"/>
    <property type="match status" value="1"/>
</dbReference>
<dbReference type="InterPro" id="IPR047817">
    <property type="entry name" value="ABC2_TM_bact-type"/>
</dbReference>
<dbReference type="GO" id="GO:0140359">
    <property type="term" value="F:ABC-type transporter activity"/>
    <property type="evidence" value="ECO:0007669"/>
    <property type="project" value="InterPro"/>
</dbReference>
<dbReference type="GeneID" id="93878954"/>
<feature type="transmembrane region" description="Helical" evidence="6">
    <location>
        <begin position="142"/>
        <end position="165"/>
    </location>
</feature>
<feature type="transmembrane region" description="Helical" evidence="6">
    <location>
        <begin position="29"/>
        <end position="47"/>
    </location>
</feature>
<dbReference type="Proteomes" id="UP000247346">
    <property type="component" value="Unassembled WGS sequence"/>
</dbReference>
<dbReference type="InterPro" id="IPR013525">
    <property type="entry name" value="ABC2_TM"/>
</dbReference>
<dbReference type="GO" id="GO:0043190">
    <property type="term" value="C:ATP-binding cassette (ABC) transporter complex"/>
    <property type="evidence" value="ECO:0007669"/>
    <property type="project" value="InterPro"/>
</dbReference>
<dbReference type="PANTHER" id="PTHR43332">
    <property type="entry name" value="INNER MEMBRANE TRANSPORT PERMEASE YADH-RELATED"/>
    <property type="match status" value="1"/>
</dbReference>
<proteinExistence type="inferred from homology"/>
<dbReference type="InterPro" id="IPR000412">
    <property type="entry name" value="ABC_2_transport"/>
</dbReference>
<keyword evidence="6" id="KW-1003">Cell membrane</keyword>
<dbReference type="RefSeq" id="WP_010340774.1">
    <property type="nucleotide sequence ID" value="NZ_CP132343.1"/>
</dbReference>
<feature type="transmembrane region" description="Helical" evidence="6">
    <location>
        <begin position="232"/>
        <end position="250"/>
    </location>
</feature>
<evidence type="ECO:0000256" key="2">
    <source>
        <dbReference type="ARBA" id="ARBA00007783"/>
    </source>
</evidence>
<evidence type="ECO:0000259" key="7">
    <source>
        <dbReference type="PROSITE" id="PS51012"/>
    </source>
</evidence>
<dbReference type="OrthoDB" id="9804001at2"/>
<dbReference type="PROSITE" id="PS51012">
    <property type="entry name" value="ABC_TM2"/>
    <property type="match status" value="1"/>
</dbReference>
<comment type="caution">
    <text evidence="8">The sequence shown here is derived from an EMBL/GenBank/DDBJ whole genome shotgun (WGS) entry which is preliminary data.</text>
</comment>
<name>A0A2P5Z1I9_9XANT</name>
<evidence type="ECO:0000256" key="3">
    <source>
        <dbReference type="ARBA" id="ARBA00022692"/>
    </source>
</evidence>
<evidence type="ECO:0000256" key="1">
    <source>
        <dbReference type="ARBA" id="ARBA00004141"/>
    </source>
</evidence>
<comment type="similarity">
    <text evidence="2 6">Belongs to the ABC-2 integral membrane protein family.</text>
</comment>
<evidence type="ECO:0000313" key="8">
    <source>
        <dbReference type="EMBL" id="PPU81297.1"/>
    </source>
</evidence>
<evidence type="ECO:0000256" key="5">
    <source>
        <dbReference type="ARBA" id="ARBA00023136"/>
    </source>
</evidence>
<dbReference type="NCBIfam" id="NF011648">
    <property type="entry name" value="PRK15066.1"/>
    <property type="match status" value="1"/>
</dbReference>
<reference evidence="8 9" key="1">
    <citation type="submission" date="2016-08" db="EMBL/GenBank/DDBJ databases">
        <authorList>
            <person name="Seilhamer J.J."/>
        </authorList>
    </citation>
    <scope>NUCLEOTIDE SEQUENCE [LARGE SCALE GENOMIC DNA]</scope>
    <source>
        <strain evidence="8 9">CFBP4641</strain>
    </source>
</reference>
<dbReference type="EMBL" id="MDEK01000014">
    <property type="protein sequence ID" value="PPU81297.1"/>
    <property type="molecule type" value="Genomic_DNA"/>
</dbReference>
<dbReference type="InterPro" id="IPR052522">
    <property type="entry name" value="ABC-2_transport_permease"/>
</dbReference>
<evidence type="ECO:0000256" key="6">
    <source>
        <dbReference type="RuleBase" id="RU361157"/>
    </source>
</evidence>
<sequence>MKASHSLIALQALFRREIAHMFRMWVQTLVPPLTMMVLYVLIFGKLIGTRIGTVDGVSYLHFIAPGLVMMCVITNSYANASNAFYFIRFNRAIEELLVSPMHEWTILLGYVAAAVVRGLLVGGLVLLIALPMTALQVAHPFIVFLSALLAATIFSLVGVIVAIYAKNFYDTAHVSTYVLTPLSYLGGVFYPIGLLGEPWQSIARINPLMHMISAFRYGVLGADTAASVGTSLVVMLMFIIGLGAFALTLLGRGVGVRS</sequence>
<feature type="transmembrane region" description="Helical" evidence="6">
    <location>
        <begin position="107"/>
        <end position="130"/>
    </location>
</feature>
<dbReference type="PIRSF" id="PIRSF006648">
    <property type="entry name" value="DrrB"/>
    <property type="match status" value="1"/>
</dbReference>
<keyword evidence="6" id="KW-0813">Transport</keyword>
<comment type="subcellular location">
    <subcellularLocation>
        <location evidence="6">Cell inner membrane</location>
        <topology evidence="6">Multi-pass membrane protein</topology>
    </subcellularLocation>
    <subcellularLocation>
        <location evidence="1">Membrane</location>
        <topology evidence="1">Multi-pass membrane protein</topology>
    </subcellularLocation>
</comment>
<protein>
    <recommendedName>
        <fullName evidence="6">Transport permease protein</fullName>
    </recommendedName>
</protein>
<gene>
    <name evidence="8" type="ORF">XsacCFBP4641_15565</name>
</gene>
<evidence type="ECO:0000313" key="9">
    <source>
        <dbReference type="Proteomes" id="UP000247346"/>
    </source>
</evidence>
<dbReference type="Pfam" id="PF01061">
    <property type="entry name" value="ABC2_membrane"/>
    <property type="match status" value="1"/>
</dbReference>
<keyword evidence="5 6" id="KW-0472">Membrane</keyword>
<feature type="transmembrane region" description="Helical" evidence="6">
    <location>
        <begin position="59"/>
        <end position="87"/>
    </location>
</feature>
<dbReference type="AlphaFoldDB" id="A0A2P5Z1I9"/>
<accession>A0A2P5Z1I9</accession>
<feature type="transmembrane region" description="Helical" evidence="6">
    <location>
        <begin position="177"/>
        <end position="196"/>
    </location>
</feature>
<keyword evidence="4 6" id="KW-1133">Transmembrane helix</keyword>
<organism evidence="8 9">
    <name type="scientific">Xanthomonas sacchari</name>
    <dbReference type="NCBI Taxonomy" id="56458"/>
    <lineage>
        <taxon>Bacteria</taxon>
        <taxon>Pseudomonadati</taxon>
        <taxon>Pseudomonadota</taxon>
        <taxon>Gammaproteobacteria</taxon>
        <taxon>Lysobacterales</taxon>
        <taxon>Lysobacteraceae</taxon>
        <taxon>Xanthomonas</taxon>
    </lineage>
</organism>
<keyword evidence="3 6" id="KW-0812">Transmembrane</keyword>